<protein>
    <recommendedName>
        <fullName evidence="2">Terminase large subunit gp17-like C-terminal domain-containing protein</fullName>
    </recommendedName>
</protein>
<dbReference type="InterPro" id="IPR027417">
    <property type="entry name" value="P-loop_NTPase"/>
</dbReference>
<evidence type="ECO:0000313" key="1">
    <source>
        <dbReference type="EMBL" id="KKN55836.1"/>
    </source>
</evidence>
<proteinExistence type="predicted"/>
<organism evidence="1">
    <name type="scientific">marine sediment metagenome</name>
    <dbReference type="NCBI Taxonomy" id="412755"/>
    <lineage>
        <taxon>unclassified sequences</taxon>
        <taxon>metagenomes</taxon>
        <taxon>ecological metagenomes</taxon>
    </lineage>
</organism>
<sequence length="456" mass="51839">MGYTPHRYQLVFHTAQARERYDCAGRRGGKTEGAAQEAGAYMLGPYRVCLLGPTYNDVYKEFRVIRDFVRHPAYPWGIDRLVDNKDNGNLIIKTSIGAELEARSAANITKSPVIGEEYDLLILSEGAKINGLGGEGGLWESQLRGNLTTRLGDLIVPTTPAGKDDWLYPRFLSGLKGDDPERFAIQFPAFANPIYYEDLGRMYRLMSRRAFREQVLGDFVSWTGAIWTEDCGWDERRHIIKYFRPPAWWNRVEIIDPGWSDDLAWAAAVIDHLGRVYIVDEFSMKKTSYEAIASHIIQRRRMMYGKDDVPNMIPVYVDPEDPRCAYEISKAATEMGELIATTPADNDVTNGFLMASARIRSNMLYLTNNCVGIAEALGNHEWSGKENTRGKVEKRDRYKHYSDLIRYLQLASLRPSILPLPITTKKETFEDMLNGNKQKQQFGMGVAAMERLYKAA</sequence>
<dbReference type="Gene3D" id="3.30.420.280">
    <property type="match status" value="1"/>
</dbReference>
<name>A0A0F9U3I1_9ZZZZ</name>
<dbReference type="EMBL" id="LAZR01000869">
    <property type="protein sequence ID" value="KKN55836.1"/>
    <property type="molecule type" value="Genomic_DNA"/>
</dbReference>
<comment type="caution">
    <text evidence="1">The sequence shown here is derived from an EMBL/GenBank/DDBJ whole genome shotgun (WGS) entry which is preliminary data.</text>
</comment>
<gene>
    <name evidence="1" type="ORF">LCGC14_0578270</name>
</gene>
<dbReference type="Gene3D" id="3.40.50.300">
    <property type="entry name" value="P-loop containing nucleotide triphosphate hydrolases"/>
    <property type="match status" value="1"/>
</dbReference>
<accession>A0A0F9U3I1</accession>
<reference evidence="1" key="1">
    <citation type="journal article" date="2015" name="Nature">
        <title>Complex archaea that bridge the gap between prokaryotes and eukaryotes.</title>
        <authorList>
            <person name="Spang A."/>
            <person name="Saw J.H."/>
            <person name="Jorgensen S.L."/>
            <person name="Zaremba-Niedzwiedzka K."/>
            <person name="Martijn J."/>
            <person name="Lind A.E."/>
            <person name="van Eijk R."/>
            <person name="Schleper C."/>
            <person name="Guy L."/>
            <person name="Ettema T.J."/>
        </authorList>
    </citation>
    <scope>NUCLEOTIDE SEQUENCE</scope>
</reference>
<evidence type="ECO:0008006" key="2">
    <source>
        <dbReference type="Google" id="ProtNLM"/>
    </source>
</evidence>
<dbReference type="AlphaFoldDB" id="A0A0F9U3I1"/>